<reference evidence="1 2" key="1">
    <citation type="submission" date="2008-04" db="EMBL/GenBank/DDBJ databases">
        <title>Complete sequence of chromosome of Natranaerobius thermophilus JW/NM-WN-LF.</title>
        <authorList>
            <consortium name="US DOE Joint Genome Institute"/>
            <person name="Copeland A."/>
            <person name="Lucas S."/>
            <person name="Lapidus A."/>
            <person name="Glavina del Rio T."/>
            <person name="Dalin E."/>
            <person name="Tice H."/>
            <person name="Bruce D."/>
            <person name="Goodwin L."/>
            <person name="Pitluck S."/>
            <person name="Chertkov O."/>
            <person name="Brettin T."/>
            <person name="Detter J.C."/>
            <person name="Han C."/>
            <person name="Kuske C.R."/>
            <person name="Schmutz J."/>
            <person name="Larimer F."/>
            <person name="Land M."/>
            <person name="Hauser L."/>
            <person name="Kyrpides N."/>
            <person name="Lykidis A."/>
            <person name="Mesbah N.M."/>
            <person name="Wiegel J."/>
        </authorList>
    </citation>
    <scope>NUCLEOTIDE SEQUENCE [LARGE SCALE GENOMIC DNA]</scope>
    <source>
        <strain evidence="2">ATCC BAA-1301 / DSM 18059 / JW/NM-WN-LF</strain>
    </source>
</reference>
<evidence type="ECO:0000313" key="2">
    <source>
        <dbReference type="Proteomes" id="UP000001683"/>
    </source>
</evidence>
<reference evidence="1 2" key="2">
    <citation type="journal article" date="2011" name="J. Bacteriol.">
        <title>Complete genome sequence of the anaerobic, halophilic alkalithermophile Natranaerobius thermophilus JW/NM-WN-LF.</title>
        <authorList>
            <person name="Zhao B."/>
            <person name="Mesbah N.M."/>
            <person name="Dalin E."/>
            <person name="Goodwin L."/>
            <person name="Nolan M."/>
            <person name="Pitluck S."/>
            <person name="Chertkov O."/>
            <person name="Brettin T.S."/>
            <person name="Han J."/>
            <person name="Larimer F.W."/>
            <person name="Land M.L."/>
            <person name="Hauser L."/>
            <person name="Kyrpides N."/>
            <person name="Wiegel J."/>
        </authorList>
    </citation>
    <scope>NUCLEOTIDE SEQUENCE [LARGE SCALE GENOMIC DNA]</scope>
    <source>
        <strain evidence="2">ATCC BAA-1301 / DSM 18059 / JW/NM-WN-LF</strain>
    </source>
</reference>
<dbReference type="AlphaFoldDB" id="B2A588"/>
<gene>
    <name evidence="1" type="ordered locus">Nther_0325</name>
</gene>
<sequence length="103" mass="11835">MGHEMKRVNLQAKEGEQLNVNIKVHDEKRAIIHGVVVDKDNKPIKDAVVLLFKDLNYDPCKVEPYYSTFTDDCGQFIFGPLHPDCDYTIKVWANGSCTFNLYK</sequence>
<dbReference type="Gene3D" id="2.60.40.1120">
    <property type="entry name" value="Carboxypeptidase-like, regulatory domain"/>
    <property type="match status" value="1"/>
</dbReference>
<dbReference type="eggNOG" id="ENOG5033CRB">
    <property type="taxonomic scope" value="Bacteria"/>
</dbReference>
<dbReference type="InParanoid" id="B2A588"/>
<dbReference type="Proteomes" id="UP000001683">
    <property type="component" value="Chromosome"/>
</dbReference>
<organism evidence="1 2">
    <name type="scientific">Natranaerobius thermophilus (strain ATCC BAA-1301 / DSM 18059 / JW/NM-WN-LF)</name>
    <dbReference type="NCBI Taxonomy" id="457570"/>
    <lineage>
        <taxon>Bacteria</taxon>
        <taxon>Bacillati</taxon>
        <taxon>Bacillota</taxon>
        <taxon>Clostridia</taxon>
        <taxon>Natranaerobiales</taxon>
        <taxon>Natranaerobiaceae</taxon>
        <taxon>Natranaerobius</taxon>
    </lineage>
</organism>
<evidence type="ECO:0000313" key="1">
    <source>
        <dbReference type="EMBL" id="ACB83922.1"/>
    </source>
</evidence>
<accession>B2A588</accession>
<keyword evidence="2" id="KW-1185">Reference proteome</keyword>
<dbReference type="HOGENOM" id="CLU_2260725_0_0_9"/>
<dbReference type="SUPFAM" id="SSF49464">
    <property type="entry name" value="Carboxypeptidase regulatory domain-like"/>
    <property type="match status" value="1"/>
</dbReference>
<dbReference type="RefSeq" id="WP_012446810.1">
    <property type="nucleotide sequence ID" value="NC_010718.1"/>
</dbReference>
<dbReference type="EMBL" id="CP001034">
    <property type="protein sequence ID" value="ACB83922.1"/>
    <property type="molecule type" value="Genomic_DNA"/>
</dbReference>
<evidence type="ECO:0008006" key="3">
    <source>
        <dbReference type="Google" id="ProtNLM"/>
    </source>
</evidence>
<dbReference type="KEGG" id="nth:Nther_0325"/>
<name>B2A588_NATTJ</name>
<protein>
    <recommendedName>
        <fullName evidence="3">Carboxypeptidase regulatory-like domain-containing protein</fullName>
    </recommendedName>
</protein>
<dbReference type="OrthoDB" id="1807736at2"/>
<proteinExistence type="predicted"/>
<dbReference type="Pfam" id="PF13620">
    <property type="entry name" value="CarboxypepD_reg"/>
    <property type="match status" value="1"/>
</dbReference>
<dbReference type="InterPro" id="IPR008969">
    <property type="entry name" value="CarboxyPept-like_regulatory"/>
</dbReference>